<gene>
    <name evidence="11" type="ORF">LPLAT_LOCUS14180</name>
</gene>
<dbReference type="PANTHER" id="PTHR21137:SF35">
    <property type="entry name" value="ODORANT RECEPTOR 19A-RELATED"/>
    <property type="match status" value="1"/>
</dbReference>
<keyword evidence="6 10" id="KW-1133">Transmembrane helix</keyword>
<evidence type="ECO:0000256" key="7">
    <source>
        <dbReference type="ARBA" id="ARBA00023136"/>
    </source>
</evidence>
<comment type="subcellular location">
    <subcellularLocation>
        <location evidence="1">Cell membrane</location>
        <topology evidence="1">Multi-pass membrane protein</topology>
    </subcellularLocation>
</comment>
<dbReference type="InterPro" id="IPR004117">
    <property type="entry name" value="7tm6_olfct_rcpt"/>
</dbReference>
<keyword evidence="2" id="KW-1003">Cell membrane</keyword>
<keyword evidence="8" id="KW-0675">Receptor</keyword>
<evidence type="ECO:0000256" key="9">
    <source>
        <dbReference type="ARBA" id="ARBA00023224"/>
    </source>
</evidence>
<dbReference type="GO" id="GO:0005549">
    <property type="term" value="F:odorant binding"/>
    <property type="evidence" value="ECO:0007669"/>
    <property type="project" value="InterPro"/>
</dbReference>
<proteinExistence type="predicted"/>
<dbReference type="GO" id="GO:0004984">
    <property type="term" value="F:olfactory receptor activity"/>
    <property type="evidence" value="ECO:0007669"/>
    <property type="project" value="InterPro"/>
</dbReference>
<evidence type="ECO:0000313" key="11">
    <source>
        <dbReference type="EMBL" id="CAL1689208.1"/>
    </source>
</evidence>
<evidence type="ECO:0000256" key="8">
    <source>
        <dbReference type="ARBA" id="ARBA00023170"/>
    </source>
</evidence>
<keyword evidence="9" id="KW-0807">Transducer</keyword>
<feature type="transmembrane region" description="Helical" evidence="10">
    <location>
        <begin position="454"/>
        <end position="471"/>
    </location>
</feature>
<keyword evidence="4 10" id="KW-0812">Transmembrane</keyword>
<feature type="transmembrane region" description="Helical" evidence="10">
    <location>
        <begin position="507"/>
        <end position="529"/>
    </location>
</feature>
<feature type="transmembrane region" description="Helical" evidence="10">
    <location>
        <begin position="46"/>
        <end position="69"/>
    </location>
</feature>
<evidence type="ECO:0000313" key="12">
    <source>
        <dbReference type="Proteomes" id="UP001497644"/>
    </source>
</evidence>
<dbReference type="AlphaFoldDB" id="A0AAV2PB57"/>
<evidence type="ECO:0000256" key="2">
    <source>
        <dbReference type="ARBA" id="ARBA00022475"/>
    </source>
</evidence>
<reference evidence="11" key="1">
    <citation type="submission" date="2024-04" db="EMBL/GenBank/DDBJ databases">
        <authorList>
            <consortium name="Molecular Ecology Group"/>
        </authorList>
    </citation>
    <scope>NUCLEOTIDE SEQUENCE</scope>
</reference>
<evidence type="ECO:0000256" key="3">
    <source>
        <dbReference type="ARBA" id="ARBA00022606"/>
    </source>
</evidence>
<dbReference type="GO" id="GO:0007165">
    <property type="term" value="P:signal transduction"/>
    <property type="evidence" value="ECO:0007669"/>
    <property type="project" value="UniProtKB-KW"/>
</dbReference>
<feature type="transmembrane region" description="Helical" evidence="10">
    <location>
        <begin position="645"/>
        <end position="667"/>
    </location>
</feature>
<dbReference type="Pfam" id="PF02949">
    <property type="entry name" value="7tm_6"/>
    <property type="match status" value="2"/>
</dbReference>
<feature type="transmembrane region" description="Helical" evidence="10">
    <location>
        <begin position="311"/>
        <end position="333"/>
    </location>
</feature>
<feature type="transmembrane region" description="Helical" evidence="10">
    <location>
        <begin position="81"/>
        <end position="100"/>
    </location>
</feature>
<name>A0AAV2PB57_9HYME</name>
<keyword evidence="3" id="KW-0716">Sensory transduction</keyword>
<feature type="transmembrane region" description="Helical" evidence="10">
    <location>
        <begin position="136"/>
        <end position="155"/>
    </location>
</feature>
<feature type="transmembrane region" description="Helical" evidence="10">
    <location>
        <begin position="679"/>
        <end position="700"/>
    </location>
</feature>
<evidence type="ECO:0000256" key="10">
    <source>
        <dbReference type="SAM" id="Phobius"/>
    </source>
</evidence>
<protein>
    <recommendedName>
        <fullName evidence="13">Odorant receptor 13a</fullName>
    </recommendedName>
</protein>
<keyword evidence="12" id="KW-1185">Reference proteome</keyword>
<feature type="transmembrane region" description="Helical" evidence="10">
    <location>
        <begin position="278"/>
        <end position="299"/>
    </location>
</feature>
<dbReference type="PANTHER" id="PTHR21137">
    <property type="entry name" value="ODORANT RECEPTOR"/>
    <property type="match status" value="1"/>
</dbReference>
<evidence type="ECO:0000256" key="5">
    <source>
        <dbReference type="ARBA" id="ARBA00022725"/>
    </source>
</evidence>
<organism evidence="11 12">
    <name type="scientific">Lasius platythorax</name>
    <dbReference type="NCBI Taxonomy" id="488582"/>
    <lineage>
        <taxon>Eukaryota</taxon>
        <taxon>Metazoa</taxon>
        <taxon>Ecdysozoa</taxon>
        <taxon>Arthropoda</taxon>
        <taxon>Hexapoda</taxon>
        <taxon>Insecta</taxon>
        <taxon>Pterygota</taxon>
        <taxon>Neoptera</taxon>
        <taxon>Endopterygota</taxon>
        <taxon>Hymenoptera</taxon>
        <taxon>Apocrita</taxon>
        <taxon>Aculeata</taxon>
        <taxon>Formicoidea</taxon>
        <taxon>Formicidae</taxon>
        <taxon>Formicinae</taxon>
        <taxon>Lasius</taxon>
        <taxon>Lasius</taxon>
    </lineage>
</organism>
<keyword evidence="7 10" id="KW-0472">Membrane</keyword>
<feature type="transmembrane region" description="Helical" evidence="10">
    <location>
        <begin position="206"/>
        <end position="227"/>
    </location>
</feature>
<evidence type="ECO:0000256" key="4">
    <source>
        <dbReference type="ARBA" id="ARBA00022692"/>
    </source>
</evidence>
<evidence type="ECO:0000256" key="1">
    <source>
        <dbReference type="ARBA" id="ARBA00004651"/>
    </source>
</evidence>
<feature type="transmembrane region" description="Helical" evidence="10">
    <location>
        <begin position="420"/>
        <end position="442"/>
    </location>
</feature>
<dbReference type="EMBL" id="OZ034832">
    <property type="protein sequence ID" value="CAL1689208.1"/>
    <property type="molecule type" value="Genomic_DNA"/>
</dbReference>
<dbReference type="Proteomes" id="UP001497644">
    <property type="component" value="Chromosome 9"/>
</dbReference>
<accession>A0AAV2PB57</accession>
<dbReference type="GO" id="GO:0005886">
    <property type="term" value="C:plasma membrane"/>
    <property type="evidence" value="ECO:0007669"/>
    <property type="project" value="UniProtKB-SubCell"/>
</dbReference>
<keyword evidence="5" id="KW-0552">Olfaction</keyword>
<evidence type="ECO:0000256" key="6">
    <source>
        <dbReference type="ARBA" id="ARBA00022989"/>
    </source>
</evidence>
<feature type="transmembrane region" description="Helical" evidence="10">
    <location>
        <begin position="566"/>
        <end position="594"/>
    </location>
</feature>
<sequence>MYDHSKSLESAIDGWNYSIQLNRWFLKPIGAWPLALCETTTEKISCVILSVISCFLICFLLVPCTLGTILVDTDLDTKIRMIGPISFFLMAVIKQYILIARSERISECIRHIRADWDRVRMGHEKDREVMLDNAKFGRWLSFVSAAFMYSAGFFYTTLMPLCARRTEIIDNETVRLLSFPIYRGLLDPRTTPSFEIAQFTQTLAGYAIYTLTIGVCSLAAVFVMHACGQFRILMLKLENLADGKKRKSTSGKTAQERLSDIVKYHIRILSFITRTEELLNEIFFVDVVGCTLNICFLGFNMMTEWEHRETLGTMTFCSLLISFTFNIFILCYIGELLAEQCTQIGTKSYMINWYYLPDKSALGLTLVMAMSNATIKLTAGKFMELSLASFCSLCRWILKPIGIWHLIYGRSSQYEKLLSVTLIFACFSVLCFVLIPSGPYTLLREKDINVKLKLFGPVGFCLTSAIKYCFLGMRGTAIGRCIEHVEYDWQVIQYQDHRKMMMRNALVGRRLTMLCVIFLYTGGMSYHTIMPLSVRMKTNNNYTNRPLVYPGYDIYFDPQTSPAYEIVFFLHCLSAIIQYSITTAACSLAAIFATHACGQVQILMTLLDDLVEGKRNKNTTVDKRLILITRHHVRVLRFMADVEKVLREICLMELVAATLIICLLEYYCMMEWENSDAVAIFTYFILLISLTFNILIFCYIGELIVEEYSKIASAAYEVNWYNLPGHKALDLVLIITMSHYPPKLTAGNFCDLSLNTFSTVLKTSVVYLNLLRTVTQ</sequence>
<evidence type="ECO:0008006" key="13">
    <source>
        <dbReference type="Google" id="ProtNLM"/>
    </source>
</evidence>